<comment type="caution">
    <text evidence="2">The sequence shown here is derived from an EMBL/GenBank/DDBJ whole genome shotgun (WGS) entry which is preliminary data.</text>
</comment>
<proteinExistence type="predicted"/>
<evidence type="ECO:0000313" key="2">
    <source>
        <dbReference type="EMBL" id="OFV68708.1"/>
    </source>
</evidence>
<keyword evidence="3" id="KW-1185">Reference proteome</keyword>
<reference evidence="2" key="1">
    <citation type="submission" date="2016-05" db="EMBL/GenBank/DDBJ databases">
        <title>Microbial consortia oxidize butane by reversing methanogenesis.</title>
        <authorList>
            <person name="Laso-Perez R."/>
            <person name="Richter M."/>
            <person name="Wegener G."/>
            <person name="Musat F."/>
        </authorList>
    </citation>
    <scope>NUCLEOTIDE SEQUENCE [LARGE SCALE GENOMIC DNA]</scope>
    <source>
        <strain evidence="2">BOX2</strain>
    </source>
</reference>
<gene>
    <name evidence="2" type="ORF">SCAL_000384</name>
</gene>
<evidence type="ECO:0000256" key="1">
    <source>
        <dbReference type="SAM" id="Phobius"/>
    </source>
</evidence>
<evidence type="ECO:0008006" key="4">
    <source>
        <dbReference type="Google" id="ProtNLM"/>
    </source>
</evidence>
<keyword evidence="1" id="KW-0472">Membrane</keyword>
<dbReference type="STRING" id="1838285.SCAL_000384"/>
<dbReference type="Proteomes" id="UP000186940">
    <property type="component" value="Unassembled WGS sequence"/>
</dbReference>
<dbReference type="AlphaFoldDB" id="A0A1F2PBU6"/>
<sequence length="137" mass="15096">MIILLMAVVSPTVSAHRVIVDYGIKSIYIEAYYGGGEPLRDGDVKIYIPDGRLYVEGKTDDEGKFSFDPGFEKEFDVVVESTGHRGEVTINMTAAAGGRSDKGGEMPLYLRVFAGFGYLLGILGLSLWYKSFKKARE</sequence>
<evidence type="ECO:0000313" key="3">
    <source>
        <dbReference type="Proteomes" id="UP000186940"/>
    </source>
</evidence>
<keyword evidence="1" id="KW-0812">Transmembrane</keyword>
<organism evidence="2 3">
    <name type="scientific">Candidatus Syntropharchaeum caldarium</name>
    <dbReference type="NCBI Taxonomy" id="1838285"/>
    <lineage>
        <taxon>Archaea</taxon>
        <taxon>Methanobacteriati</taxon>
        <taxon>Methanobacteriota</taxon>
        <taxon>Stenosarchaea group</taxon>
        <taxon>Methanomicrobia</taxon>
        <taxon>Methanosarcinales</taxon>
        <taxon>ANME-2 cluster</taxon>
        <taxon>Candidatus Syntropharchaeum</taxon>
    </lineage>
</organism>
<dbReference type="EMBL" id="LYOS01000001">
    <property type="protein sequence ID" value="OFV68708.1"/>
    <property type="molecule type" value="Genomic_DNA"/>
</dbReference>
<keyword evidence="1" id="KW-1133">Transmembrane helix</keyword>
<protein>
    <recommendedName>
        <fullName evidence="4">Nickel transport protein</fullName>
    </recommendedName>
</protein>
<accession>A0A1F2PBU6</accession>
<name>A0A1F2PBU6_9EURY</name>
<feature type="transmembrane region" description="Helical" evidence="1">
    <location>
        <begin position="108"/>
        <end position="129"/>
    </location>
</feature>